<protein>
    <submittedName>
        <fullName evidence="7">Diaminobutyrate--2-oxoglutarate aminotransferase</fullName>
        <ecNumber evidence="7">2.6.1.76</ecNumber>
    </submittedName>
</protein>
<dbReference type="CDD" id="cd00610">
    <property type="entry name" value="OAT_like"/>
    <property type="match status" value="1"/>
</dbReference>
<dbReference type="GO" id="GO:0045303">
    <property type="term" value="F:diaminobutyrate-2-oxoglutarate transaminase activity"/>
    <property type="evidence" value="ECO:0007669"/>
    <property type="project" value="UniProtKB-EC"/>
</dbReference>
<evidence type="ECO:0000256" key="1">
    <source>
        <dbReference type="ARBA" id="ARBA00001933"/>
    </source>
</evidence>
<dbReference type="AlphaFoldDB" id="A0A1A7PP43"/>
<dbReference type="PATRIC" id="fig|505345.6.peg.1972"/>
<dbReference type="EC" id="2.6.1.76" evidence="7"/>
<evidence type="ECO:0000313" key="7">
    <source>
        <dbReference type="EMBL" id="OBX03516.1"/>
    </source>
</evidence>
<keyword evidence="3 7" id="KW-0032">Aminotransferase</keyword>
<dbReference type="NCBIfam" id="TIGR00709">
    <property type="entry name" value="dat"/>
    <property type="match status" value="1"/>
</dbReference>
<dbReference type="FunFam" id="3.40.640.10:FF:000004">
    <property type="entry name" value="Acetylornithine aminotransferase"/>
    <property type="match status" value="1"/>
</dbReference>
<name>A0A1A7PP43_9PAST</name>
<keyword evidence="5 6" id="KW-0663">Pyridoxal phosphate</keyword>
<dbReference type="InterPro" id="IPR004637">
    <property type="entry name" value="Dat"/>
</dbReference>
<dbReference type="PROSITE" id="PS00600">
    <property type="entry name" value="AA_TRANSFER_CLASS_3"/>
    <property type="match status" value="1"/>
</dbReference>
<evidence type="ECO:0000256" key="6">
    <source>
        <dbReference type="RuleBase" id="RU003560"/>
    </source>
</evidence>
<keyword evidence="4 7" id="KW-0808">Transferase</keyword>
<gene>
    <name evidence="7" type="ORF">QV06_09700</name>
</gene>
<dbReference type="InterPro" id="IPR005814">
    <property type="entry name" value="Aminotrans_3"/>
</dbReference>
<dbReference type="STRING" id="505345.QV06_09700"/>
<sequence>MTIITPIKSIHNATNSYYLDRQDKMESNVRSYPRKLPLAIAKASGCWVTDVEGKEYLDFLAGAGTLALGHNHPAIKQAILDTVASDLPLHTLDLTTPLKDAFTEELLSFFPKDKYCLQFCGPSGADANEAAIKLAKTYTGRGNVIAFSGGFHGMTHGSLSLTGNLSAKNAVQNLMAGVQFMPYPHEYRCPFGIGGEAGAEAVTAYFENFIEDVESGVVKPAAVILEAIQGEGGVVPAPVKFLQKVREVTQKHGILLILDEVQAGFCRSGEMFAFEHAGIEPDIVVMSKAVGGSLPLAVLAIRKEFDVWKPAGHTGTFRGNQLAMATGYASLKIMREQNLAQNAKERGEYLKSSLQTLAKEYPCIGHIRGRGLMMGIEIVDPTKQPDRTGAYPGNPDLAAAIQKACFNNGLLLERGGRNGNVVRVLCPIIITQAECEEMIKRFTQALVDALQQG</sequence>
<dbReference type="EMBL" id="JTJR01000043">
    <property type="protein sequence ID" value="OBX03516.1"/>
    <property type="molecule type" value="Genomic_DNA"/>
</dbReference>
<dbReference type="Proteomes" id="UP000092626">
    <property type="component" value="Unassembled WGS sequence"/>
</dbReference>
<dbReference type="Gene3D" id="3.90.1150.10">
    <property type="entry name" value="Aspartate Aminotransferase, domain 1"/>
    <property type="match status" value="1"/>
</dbReference>
<organism evidence="7 8">
    <name type="scientific">Gallibacterium genomosp. 3</name>
    <dbReference type="NCBI Taxonomy" id="505345"/>
    <lineage>
        <taxon>Bacteria</taxon>
        <taxon>Pseudomonadati</taxon>
        <taxon>Pseudomonadota</taxon>
        <taxon>Gammaproteobacteria</taxon>
        <taxon>Pasteurellales</taxon>
        <taxon>Pasteurellaceae</taxon>
        <taxon>Gallibacterium</taxon>
    </lineage>
</organism>
<dbReference type="GO" id="GO:0030170">
    <property type="term" value="F:pyridoxal phosphate binding"/>
    <property type="evidence" value="ECO:0007669"/>
    <property type="project" value="InterPro"/>
</dbReference>
<comment type="cofactor">
    <cofactor evidence="1">
        <name>pyridoxal 5'-phosphate</name>
        <dbReference type="ChEBI" id="CHEBI:597326"/>
    </cofactor>
</comment>
<dbReference type="Gene3D" id="3.40.640.10">
    <property type="entry name" value="Type I PLP-dependent aspartate aminotransferase-like (Major domain)"/>
    <property type="match status" value="1"/>
</dbReference>
<comment type="similarity">
    <text evidence="2 6">Belongs to the class-III pyridoxal-phosphate-dependent aminotransferase family.</text>
</comment>
<dbReference type="PANTHER" id="PTHR43552">
    <property type="entry name" value="DIAMINOBUTYRATE--2-OXOGLUTARATE AMINOTRANSFERASE"/>
    <property type="match status" value="1"/>
</dbReference>
<evidence type="ECO:0000256" key="2">
    <source>
        <dbReference type="ARBA" id="ARBA00008954"/>
    </source>
</evidence>
<dbReference type="InterPro" id="IPR015424">
    <property type="entry name" value="PyrdxlP-dep_Trfase"/>
</dbReference>
<dbReference type="InterPro" id="IPR049704">
    <property type="entry name" value="Aminotrans_3_PPA_site"/>
</dbReference>
<evidence type="ECO:0000256" key="5">
    <source>
        <dbReference type="ARBA" id="ARBA00022898"/>
    </source>
</evidence>
<dbReference type="SUPFAM" id="SSF53383">
    <property type="entry name" value="PLP-dependent transferases"/>
    <property type="match status" value="1"/>
</dbReference>
<dbReference type="RefSeq" id="WP_065237957.1">
    <property type="nucleotide sequence ID" value="NZ_JTJR01000043.1"/>
</dbReference>
<evidence type="ECO:0000313" key="8">
    <source>
        <dbReference type="Proteomes" id="UP000092626"/>
    </source>
</evidence>
<proteinExistence type="inferred from homology"/>
<dbReference type="NCBIfam" id="NF005386">
    <property type="entry name" value="PRK06931.1"/>
    <property type="match status" value="1"/>
</dbReference>
<dbReference type="InterPro" id="IPR015422">
    <property type="entry name" value="PyrdxlP-dep_Trfase_small"/>
</dbReference>
<dbReference type="InterPro" id="IPR015421">
    <property type="entry name" value="PyrdxlP-dep_Trfase_major"/>
</dbReference>
<accession>A0A1A7PP43</accession>
<dbReference type="PANTHER" id="PTHR43552:SF1">
    <property type="entry name" value="DIAMINOBUTYRATE--2-OXOGLUTARATE AMINOTRANSFERASE"/>
    <property type="match status" value="1"/>
</dbReference>
<dbReference type="Pfam" id="PF00202">
    <property type="entry name" value="Aminotran_3"/>
    <property type="match status" value="1"/>
</dbReference>
<evidence type="ECO:0000256" key="4">
    <source>
        <dbReference type="ARBA" id="ARBA00022679"/>
    </source>
</evidence>
<reference evidence="7 8" key="1">
    <citation type="submission" date="2014-11" db="EMBL/GenBank/DDBJ databases">
        <title>Pan-genome of Gallibacterium spp.</title>
        <authorList>
            <person name="Kudirkiene E."/>
            <person name="Bojesen A.M."/>
        </authorList>
    </citation>
    <scope>NUCLEOTIDE SEQUENCE [LARGE SCALE GENOMIC DNA]</scope>
    <source>
        <strain evidence="7 8">59/S3/89</strain>
    </source>
</reference>
<evidence type="ECO:0000256" key="3">
    <source>
        <dbReference type="ARBA" id="ARBA00022576"/>
    </source>
</evidence>
<comment type="caution">
    <text evidence="7">The sequence shown here is derived from an EMBL/GenBank/DDBJ whole genome shotgun (WGS) entry which is preliminary data.</text>
</comment>